<name>V5X947_MYCNE</name>
<evidence type="ECO:0000313" key="1">
    <source>
        <dbReference type="EMBL" id="AHC24206.1"/>
    </source>
</evidence>
<gene>
    <name evidence="1" type="ORF">D174_06235</name>
</gene>
<dbReference type="HOGENOM" id="CLU_052626_5_2_11"/>
<evidence type="ECO:0008006" key="3">
    <source>
        <dbReference type="Google" id="ProtNLM"/>
    </source>
</evidence>
<protein>
    <recommendedName>
        <fullName evidence="3">DUF559 domain-containing protein</fullName>
    </recommendedName>
</protein>
<dbReference type="AlphaFoldDB" id="V5X947"/>
<dbReference type="RefSeq" id="WP_019513964.1">
    <property type="nucleotide sequence ID" value="NC_023036.2"/>
</dbReference>
<sequence>MGGVFIGSEALAAGRVTRHQLRTRYRRILPNIYGPPEPSVRDRARAAFLWSGRRGVIAGVAASALHHARWVDDDVPIELLWRNTHPPNGLIVRNESLPACEVMTIADVSVTTAARTIFDLGRHLPRNDAVARIDALLTAGGVTVDDVAPLLVRHPRATDIRRLKTALALVDAGAESPQETRLRLALTDAGMPPDRTQIPVVDGQGRIVARVDMGWEHLRVAVQYDGRHHQTDRATYVRDQKVNRALEARGWVVIRVIAEDSLADVVGRVAAALYGRGWRAA</sequence>
<accession>V5X947</accession>
<evidence type="ECO:0000313" key="2">
    <source>
        <dbReference type="Proteomes" id="UP000018763"/>
    </source>
</evidence>
<organism evidence="1 2">
    <name type="scientific">Mycolicibacterium neoaurum VKM Ac-1815D</name>
    <dbReference type="NCBI Taxonomy" id="700508"/>
    <lineage>
        <taxon>Bacteria</taxon>
        <taxon>Bacillati</taxon>
        <taxon>Actinomycetota</taxon>
        <taxon>Actinomycetes</taxon>
        <taxon>Mycobacteriales</taxon>
        <taxon>Mycobacteriaceae</taxon>
        <taxon>Mycolicibacterium</taxon>
    </lineage>
</organism>
<reference evidence="1 2" key="1">
    <citation type="journal article" date="2014" name="Genome Announc.">
        <title>Complete Genome Sequence of Sterol-Transforming Mycobacterium neoaurum Strain VKM Ac-1815D.</title>
        <authorList>
            <person name="Shtratnikova V.Y."/>
            <person name="Bragin E.Y."/>
            <person name="Dovbnya D.V."/>
            <person name="Pekov Y.A."/>
            <person name="Schelkunov M.I."/>
            <person name="Strizhov N."/>
            <person name="Ivashina T.V."/>
            <person name="Ashapkin V.V."/>
            <person name="Donova M.V."/>
        </authorList>
    </citation>
    <scope>NUCLEOTIDE SEQUENCE [LARGE SCALE GENOMIC DNA]</scope>
    <source>
        <strain evidence="1 2">VKM Ac-1815D</strain>
    </source>
</reference>
<dbReference type="eggNOG" id="COG2852">
    <property type="taxonomic scope" value="Bacteria"/>
</dbReference>
<dbReference type="KEGG" id="mne:D174_06235"/>
<dbReference type="InterPro" id="IPR011335">
    <property type="entry name" value="Restrct_endonuc-II-like"/>
</dbReference>
<dbReference type="Proteomes" id="UP000018763">
    <property type="component" value="Chromosome"/>
</dbReference>
<dbReference type="SUPFAM" id="SSF52980">
    <property type="entry name" value="Restriction endonuclease-like"/>
    <property type="match status" value="1"/>
</dbReference>
<dbReference type="GeneID" id="43449098"/>
<proteinExistence type="predicted"/>
<keyword evidence="2" id="KW-1185">Reference proteome</keyword>
<dbReference type="EMBL" id="CP006936">
    <property type="protein sequence ID" value="AHC24206.1"/>
    <property type="molecule type" value="Genomic_DNA"/>
</dbReference>
<dbReference type="Gene3D" id="3.40.960.10">
    <property type="entry name" value="VSR Endonuclease"/>
    <property type="match status" value="1"/>
</dbReference>